<dbReference type="AlphaFoldDB" id="A0A3M7RJA4"/>
<protein>
    <submittedName>
        <fullName evidence="1">Uncharacterized protein</fullName>
    </submittedName>
</protein>
<gene>
    <name evidence="1" type="ORF">BpHYR1_005172</name>
</gene>
<organism evidence="1 2">
    <name type="scientific">Brachionus plicatilis</name>
    <name type="common">Marine rotifer</name>
    <name type="synonym">Brachionus muelleri</name>
    <dbReference type="NCBI Taxonomy" id="10195"/>
    <lineage>
        <taxon>Eukaryota</taxon>
        <taxon>Metazoa</taxon>
        <taxon>Spiralia</taxon>
        <taxon>Gnathifera</taxon>
        <taxon>Rotifera</taxon>
        <taxon>Eurotatoria</taxon>
        <taxon>Monogononta</taxon>
        <taxon>Pseudotrocha</taxon>
        <taxon>Ploima</taxon>
        <taxon>Brachionidae</taxon>
        <taxon>Brachionus</taxon>
    </lineage>
</organism>
<sequence>MKIENFEHNDKNNFLEKYGLFMLQHSFLSRHLNFGFKIFKLDNVPMALLTHNVSIKLEY</sequence>
<accession>A0A3M7RJA4</accession>
<evidence type="ECO:0000313" key="1">
    <source>
        <dbReference type="EMBL" id="RNA23559.1"/>
    </source>
</evidence>
<proteinExistence type="predicted"/>
<reference evidence="1 2" key="1">
    <citation type="journal article" date="2018" name="Sci. Rep.">
        <title>Genomic signatures of local adaptation to the degree of environmental predictability in rotifers.</title>
        <authorList>
            <person name="Franch-Gras L."/>
            <person name="Hahn C."/>
            <person name="Garcia-Roger E.M."/>
            <person name="Carmona M.J."/>
            <person name="Serra M."/>
            <person name="Gomez A."/>
        </authorList>
    </citation>
    <scope>NUCLEOTIDE SEQUENCE [LARGE SCALE GENOMIC DNA]</scope>
    <source>
        <strain evidence="1">HYR1</strain>
    </source>
</reference>
<name>A0A3M7RJA4_BRAPC</name>
<dbReference type="Proteomes" id="UP000276133">
    <property type="component" value="Unassembled WGS sequence"/>
</dbReference>
<keyword evidence="2" id="KW-1185">Reference proteome</keyword>
<evidence type="ECO:0000313" key="2">
    <source>
        <dbReference type="Proteomes" id="UP000276133"/>
    </source>
</evidence>
<comment type="caution">
    <text evidence="1">The sequence shown here is derived from an EMBL/GenBank/DDBJ whole genome shotgun (WGS) entry which is preliminary data.</text>
</comment>
<dbReference type="EMBL" id="REGN01003261">
    <property type="protein sequence ID" value="RNA23559.1"/>
    <property type="molecule type" value="Genomic_DNA"/>
</dbReference>